<gene>
    <name evidence="6" type="ORF">Salat_0328700</name>
</gene>
<evidence type="ECO:0000256" key="1">
    <source>
        <dbReference type="ARBA" id="ARBA00007626"/>
    </source>
</evidence>
<proteinExistence type="inferred from homology"/>
<dbReference type="PROSITE" id="PS51375">
    <property type="entry name" value="PPR"/>
    <property type="match status" value="1"/>
</dbReference>
<dbReference type="PANTHER" id="PTHR45717:SF57">
    <property type="entry name" value="PENTACOTRIPEPTIDE-REPEAT REGION OF PRORP DOMAIN-CONTAINING PROTEIN"/>
    <property type="match status" value="1"/>
</dbReference>
<reference evidence="6" key="1">
    <citation type="submission" date="2020-06" db="EMBL/GenBank/DDBJ databases">
        <authorList>
            <person name="Li T."/>
            <person name="Hu X."/>
            <person name="Zhang T."/>
            <person name="Song X."/>
            <person name="Zhang H."/>
            <person name="Dai N."/>
            <person name="Sheng W."/>
            <person name="Hou X."/>
            <person name="Wei L."/>
        </authorList>
    </citation>
    <scope>NUCLEOTIDE SEQUENCE</scope>
    <source>
        <strain evidence="6">3651</strain>
        <tissue evidence="6">Leaf</tissue>
    </source>
</reference>
<evidence type="ECO:0000259" key="5">
    <source>
        <dbReference type="Pfam" id="PF17177"/>
    </source>
</evidence>
<sequence length="504" mass="57334">MKLFSISSSLSSRAYSFCEKIQRQLFGTTPARTRFSKNGSASASLYSRISPMGDPTVSVVPALDQWIKEGNIACRDELYRVIKELTAYRRFNHALEVSLWMTNKRHMRIAPIDVALRLRLIFKIFGLEQVENYFNKIPENLKSFHVYLALLNCCTIAKSVDKAESIMQKARDLGYATKPIWYNLMMNLHYQLGNREKLDDLLIEMEGKGILHDHFTHSVCLSACAMASDAVGMDKIVKNMESDPQVVVDWRTYVIAAQGYLRMGLIDKALVIVKKLEEQLTNAKKKSILFVFLFKLCAEAGKKDELYRIWDLFKREGVVVNKVYSGMLRSLRKFNDIEGMEKIFEEWESGVVLFDVRIPNFLIDAYCRDGDLEKAEALISKVISRGGDPLVTTWCHLAGGYLKKKQVPEAVEALKKAISACPARFMAWKNSLMTCLEYLENGDCMDKAEDIINLTRMWGVQGVAGSDGLCGLIKDVELQYFGEDQNSEGVFVKMKNYMIMETST</sequence>
<name>A0AAE2CZ90_9LAMI</name>
<dbReference type="PANTHER" id="PTHR45717">
    <property type="entry name" value="OS12G0527900 PROTEIN"/>
    <property type="match status" value="1"/>
</dbReference>
<feature type="domain" description="PROP1-like PPR" evidence="5">
    <location>
        <begin position="151"/>
        <end position="316"/>
    </location>
</feature>
<dbReference type="InterPro" id="IPR002885">
    <property type="entry name" value="PPR_rpt"/>
</dbReference>
<comment type="similarity">
    <text evidence="1">Belongs to the PPR family. P subfamily.</text>
</comment>
<dbReference type="Pfam" id="PF17177">
    <property type="entry name" value="PPR_long"/>
    <property type="match status" value="1"/>
</dbReference>
<dbReference type="AlphaFoldDB" id="A0AAE2CZ90"/>
<accession>A0AAE2CZ90</accession>
<evidence type="ECO:0000256" key="2">
    <source>
        <dbReference type="ARBA" id="ARBA00022737"/>
    </source>
</evidence>
<reference evidence="6" key="2">
    <citation type="journal article" date="2024" name="Plant">
        <title>Genomic evolution and insights into agronomic trait innovations of Sesamum species.</title>
        <authorList>
            <person name="Miao H."/>
            <person name="Wang L."/>
            <person name="Qu L."/>
            <person name="Liu H."/>
            <person name="Sun Y."/>
            <person name="Le M."/>
            <person name="Wang Q."/>
            <person name="Wei S."/>
            <person name="Zheng Y."/>
            <person name="Lin W."/>
            <person name="Duan Y."/>
            <person name="Cao H."/>
            <person name="Xiong S."/>
            <person name="Wang X."/>
            <person name="Wei L."/>
            <person name="Li C."/>
            <person name="Ma Q."/>
            <person name="Ju M."/>
            <person name="Zhao R."/>
            <person name="Li G."/>
            <person name="Mu C."/>
            <person name="Tian Q."/>
            <person name="Mei H."/>
            <person name="Zhang T."/>
            <person name="Gao T."/>
            <person name="Zhang H."/>
        </authorList>
    </citation>
    <scope>NUCLEOTIDE SEQUENCE</scope>
    <source>
        <strain evidence="6">3651</strain>
    </source>
</reference>
<dbReference type="Gene3D" id="1.25.40.10">
    <property type="entry name" value="Tetratricopeptide repeat domain"/>
    <property type="match status" value="3"/>
</dbReference>
<dbReference type="Proteomes" id="UP001293254">
    <property type="component" value="Unassembled WGS sequence"/>
</dbReference>
<feature type="repeat" description="TPR" evidence="3">
    <location>
        <begin position="391"/>
        <end position="424"/>
    </location>
</feature>
<feature type="repeat" description="PPR" evidence="4">
    <location>
        <begin position="355"/>
        <end position="389"/>
    </location>
</feature>
<comment type="caution">
    <text evidence="6">The sequence shown here is derived from an EMBL/GenBank/DDBJ whole genome shotgun (WGS) entry which is preliminary data.</text>
</comment>
<dbReference type="InterPro" id="IPR033443">
    <property type="entry name" value="PROP1-like_PPR_dom"/>
</dbReference>
<evidence type="ECO:0000256" key="3">
    <source>
        <dbReference type="PROSITE-ProRule" id="PRU00339"/>
    </source>
</evidence>
<dbReference type="GO" id="GO:0003729">
    <property type="term" value="F:mRNA binding"/>
    <property type="evidence" value="ECO:0007669"/>
    <property type="project" value="UniProtKB-ARBA"/>
</dbReference>
<dbReference type="InterPro" id="IPR019734">
    <property type="entry name" value="TPR_rpt"/>
</dbReference>
<dbReference type="InterPro" id="IPR011990">
    <property type="entry name" value="TPR-like_helical_dom_sf"/>
</dbReference>
<keyword evidence="3" id="KW-0802">TPR repeat</keyword>
<dbReference type="PROSITE" id="PS50005">
    <property type="entry name" value="TPR"/>
    <property type="match status" value="1"/>
</dbReference>
<dbReference type="NCBIfam" id="TIGR00756">
    <property type="entry name" value="PPR"/>
    <property type="match status" value="1"/>
</dbReference>
<keyword evidence="2" id="KW-0677">Repeat</keyword>
<organism evidence="6 7">
    <name type="scientific">Sesamum alatum</name>
    <dbReference type="NCBI Taxonomy" id="300844"/>
    <lineage>
        <taxon>Eukaryota</taxon>
        <taxon>Viridiplantae</taxon>
        <taxon>Streptophyta</taxon>
        <taxon>Embryophyta</taxon>
        <taxon>Tracheophyta</taxon>
        <taxon>Spermatophyta</taxon>
        <taxon>Magnoliopsida</taxon>
        <taxon>eudicotyledons</taxon>
        <taxon>Gunneridae</taxon>
        <taxon>Pentapetalae</taxon>
        <taxon>asterids</taxon>
        <taxon>lamiids</taxon>
        <taxon>Lamiales</taxon>
        <taxon>Pedaliaceae</taxon>
        <taxon>Sesamum</taxon>
    </lineage>
</organism>
<dbReference type="GO" id="GO:0005739">
    <property type="term" value="C:mitochondrion"/>
    <property type="evidence" value="ECO:0007669"/>
    <property type="project" value="TreeGrafter"/>
</dbReference>
<dbReference type="EMBL" id="JACGWO010000001">
    <property type="protein sequence ID" value="KAK4439938.1"/>
    <property type="molecule type" value="Genomic_DNA"/>
</dbReference>
<dbReference type="Pfam" id="PF01535">
    <property type="entry name" value="PPR"/>
    <property type="match status" value="1"/>
</dbReference>
<keyword evidence="7" id="KW-1185">Reference proteome</keyword>
<evidence type="ECO:0000313" key="7">
    <source>
        <dbReference type="Proteomes" id="UP001293254"/>
    </source>
</evidence>
<evidence type="ECO:0000256" key="4">
    <source>
        <dbReference type="PROSITE-ProRule" id="PRU00708"/>
    </source>
</evidence>
<protein>
    <submittedName>
        <fullName evidence="6">Pentatricopeptide repeat-containing protein, mitochondrial</fullName>
    </submittedName>
</protein>
<dbReference type="SUPFAM" id="SSF48452">
    <property type="entry name" value="TPR-like"/>
    <property type="match status" value="1"/>
</dbReference>
<evidence type="ECO:0000313" key="6">
    <source>
        <dbReference type="EMBL" id="KAK4439938.1"/>
    </source>
</evidence>